<proteinExistence type="predicted"/>
<evidence type="ECO:0000313" key="1">
    <source>
        <dbReference type="EMBL" id="CAH2100178.1"/>
    </source>
</evidence>
<dbReference type="EMBL" id="CAKOGL010000022">
    <property type="protein sequence ID" value="CAH2100178.1"/>
    <property type="molecule type" value="Genomic_DNA"/>
</dbReference>
<dbReference type="Proteomes" id="UP001153954">
    <property type="component" value="Unassembled WGS sequence"/>
</dbReference>
<organism evidence="1 2">
    <name type="scientific">Euphydryas editha</name>
    <name type="common">Edith's checkerspot</name>
    <dbReference type="NCBI Taxonomy" id="104508"/>
    <lineage>
        <taxon>Eukaryota</taxon>
        <taxon>Metazoa</taxon>
        <taxon>Ecdysozoa</taxon>
        <taxon>Arthropoda</taxon>
        <taxon>Hexapoda</taxon>
        <taxon>Insecta</taxon>
        <taxon>Pterygota</taxon>
        <taxon>Neoptera</taxon>
        <taxon>Endopterygota</taxon>
        <taxon>Lepidoptera</taxon>
        <taxon>Glossata</taxon>
        <taxon>Ditrysia</taxon>
        <taxon>Papilionoidea</taxon>
        <taxon>Nymphalidae</taxon>
        <taxon>Nymphalinae</taxon>
        <taxon>Euphydryas</taxon>
    </lineage>
</organism>
<accession>A0AAU9ULW8</accession>
<comment type="caution">
    <text evidence="1">The sequence shown here is derived from an EMBL/GenBank/DDBJ whole genome shotgun (WGS) entry which is preliminary data.</text>
</comment>
<gene>
    <name evidence="1" type="ORF">EEDITHA_LOCUS15077</name>
</gene>
<sequence length="45" mass="5392">MLVEMIFKRCFVIWKRCFFFSKSKPWSQIDETTAPVESEPLLSHV</sequence>
<dbReference type="AlphaFoldDB" id="A0AAU9ULW8"/>
<name>A0AAU9ULW8_EUPED</name>
<keyword evidence="2" id="KW-1185">Reference proteome</keyword>
<protein>
    <submittedName>
        <fullName evidence="1">Uncharacterized protein</fullName>
    </submittedName>
</protein>
<evidence type="ECO:0000313" key="2">
    <source>
        <dbReference type="Proteomes" id="UP001153954"/>
    </source>
</evidence>
<reference evidence="1" key="1">
    <citation type="submission" date="2022-03" db="EMBL/GenBank/DDBJ databases">
        <authorList>
            <person name="Tunstrom K."/>
        </authorList>
    </citation>
    <scope>NUCLEOTIDE SEQUENCE</scope>
</reference>